<evidence type="ECO:0000313" key="6">
    <source>
        <dbReference type="EMBL" id="KHO28257.1"/>
    </source>
</evidence>
<dbReference type="Proteomes" id="UP000031004">
    <property type="component" value="Unassembled WGS sequence"/>
</dbReference>
<name>A0ABR4Z1G8_9MYCO</name>
<accession>A0ABR4Z1G8</accession>
<keyword evidence="7" id="KW-1185">Reference proteome</keyword>
<evidence type="ECO:0000256" key="1">
    <source>
        <dbReference type="ARBA" id="ARBA00004141"/>
    </source>
</evidence>
<dbReference type="Pfam" id="PF13564">
    <property type="entry name" value="DoxX_2"/>
    <property type="match status" value="1"/>
</dbReference>
<comment type="subcellular location">
    <subcellularLocation>
        <location evidence="1">Membrane</location>
        <topology evidence="1">Multi-pass membrane protein</topology>
    </subcellularLocation>
</comment>
<comment type="caution">
    <text evidence="6">The sequence shown here is derived from an EMBL/GenBank/DDBJ whole genome shotgun (WGS) entry which is preliminary data.</text>
</comment>
<organism evidence="6 7">
    <name type="scientific">Mycolicibacterium setense</name>
    <dbReference type="NCBI Taxonomy" id="431269"/>
    <lineage>
        <taxon>Bacteria</taxon>
        <taxon>Bacillati</taxon>
        <taxon>Actinomycetota</taxon>
        <taxon>Actinomycetes</taxon>
        <taxon>Mycobacteriales</taxon>
        <taxon>Mycobacteriaceae</taxon>
        <taxon>Mycolicibacterium</taxon>
    </lineage>
</organism>
<proteinExistence type="predicted"/>
<evidence type="ECO:0000256" key="2">
    <source>
        <dbReference type="ARBA" id="ARBA00022692"/>
    </source>
</evidence>
<evidence type="ECO:0000256" key="5">
    <source>
        <dbReference type="SAM" id="Phobius"/>
    </source>
</evidence>
<evidence type="ECO:0000256" key="4">
    <source>
        <dbReference type="ARBA" id="ARBA00023136"/>
    </source>
</evidence>
<keyword evidence="4 5" id="KW-0472">Membrane</keyword>
<protein>
    <submittedName>
        <fullName evidence="6">Membrane protein</fullName>
    </submittedName>
</protein>
<evidence type="ECO:0000313" key="7">
    <source>
        <dbReference type="Proteomes" id="UP000031004"/>
    </source>
</evidence>
<dbReference type="InterPro" id="IPR032808">
    <property type="entry name" value="DoxX"/>
</dbReference>
<gene>
    <name evidence="6" type="ORF">QQ44_01595</name>
</gene>
<dbReference type="RefSeq" id="WP_039313275.1">
    <property type="nucleotide sequence ID" value="NZ_JACKSA010000014.1"/>
</dbReference>
<reference evidence="6 7" key="1">
    <citation type="submission" date="2014-11" db="EMBL/GenBank/DDBJ databases">
        <title>Mycobacterium setense Manresensis Genome.</title>
        <authorList>
            <person name="Rech G."/>
            <person name="Sumoy L."/>
        </authorList>
    </citation>
    <scope>NUCLEOTIDE SEQUENCE [LARGE SCALE GENOMIC DNA]</scope>
    <source>
        <strain evidence="6 7">Manresensis</strain>
    </source>
</reference>
<evidence type="ECO:0000256" key="3">
    <source>
        <dbReference type="ARBA" id="ARBA00022989"/>
    </source>
</evidence>
<feature type="transmembrane region" description="Helical" evidence="5">
    <location>
        <begin position="96"/>
        <end position="116"/>
    </location>
</feature>
<feature type="transmembrane region" description="Helical" evidence="5">
    <location>
        <begin position="57"/>
        <end position="84"/>
    </location>
</feature>
<keyword evidence="3 5" id="KW-1133">Transmembrane helix</keyword>
<keyword evidence="2 5" id="KW-0812">Transmembrane</keyword>
<sequence>MFALYVILTLVTAFAAAAGTWLNYTHHPIPVSAAKQVQVPESWMVPLGTVQGAGALGLITGFVIPPIGLAAATGLVLFFIGALIAHLRVGDRHFSAVLPALALATATLAVTAAYQLG</sequence>
<dbReference type="EMBL" id="JTLZ01000001">
    <property type="protein sequence ID" value="KHO28257.1"/>
    <property type="molecule type" value="Genomic_DNA"/>
</dbReference>